<keyword evidence="4" id="KW-1185">Reference proteome</keyword>
<dbReference type="SUPFAM" id="SSF48695">
    <property type="entry name" value="Multiheme cytochromes"/>
    <property type="match status" value="1"/>
</dbReference>
<sequence>MKPVTSVQALFALLGTVLVLDSAACEGDTTPMDVRNVSGKVTSTDTPIGLAFEIDNGVGVPLKVRRGQTFYIDQIDIRASLESTVDEGVSGLAQRGDFSSLDWRGGHRREHEHDHHGDDDEHHRDHHHHDDEHEHEHDGNRGVDVSFAGEKNEDGTFTRRMFYRDFPWMRTSSTLTVEPIDAQGNRTGEPVVARIDVGRGGEHDREHHDHDHDHGRDPSRNFFFTQRLRAIQWTHDCPTNIDCRNARRFTEEGLVELRYANQANPTFKMQPNTAALRVQWSLKSDGGSYRIPITQVDRPNWDYGFGMDIRALTPPGANGTYAAGQKITFQFTLKDGSGKPLHAPGMMPSFQDFMNGNVESGIQYWRGFQEPNALYYRRKHREGHLNFAIVGPIQNNTATYDVVNIVERMDPASGMLTTAVPSRGGLYGQATAVPTFAVIYGPRSGWTNPSTDTWTFELPADAKAGTYYAVLKARRKYLGQETPLSKVVEFQVGSSQHTDYRPTTAYCEDCHKNGGALGRSLHGLDNRGTCTACHAPLATEMDNQLGARVHFIHSRSGDYNAKIKKCGVCHLSGDRIDRPSKGACLSCHRKYPSDHVRDFGPITDSYTGGGADAFVRCTDRCHRKHDD</sequence>
<reference evidence="3" key="1">
    <citation type="submission" date="2021-12" db="EMBL/GenBank/DDBJ databases">
        <title>Discovery of the Pendulisporaceae a myxobacterial family with distinct sporulation behavior and unique specialized metabolism.</title>
        <authorList>
            <person name="Garcia R."/>
            <person name="Popoff A."/>
            <person name="Bader C.D."/>
            <person name="Loehr J."/>
            <person name="Walesch S."/>
            <person name="Walt C."/>
            <person name="Boldt J."/>
            <person name="Bunk B."/>
            <person name="Haeckl F.J.F.P.J."/>
            <person name="Gunesch A.P."/>
            <person name="Birkelbach J."/>
            <person name="Nuebel U."/>
            <person name="Pietschmann T."/>
            <person name="Bach T."/>
            <person name="Mueller R."/>
        </authorList>
    </citation>
    <scope>NUCLEOTIDE SEQUENCE</scope>
    <source>
        <strain evidence="3">MSr11367</strain>
    </source>
</reference>
<feature type="chain" id="PRO_5046488974" evidence="2">
    <location>
        <begin position="25"/>
        <end position="627"/>
    </location>
</feature>
<evidence type="ECO:0000313" key="4">
    <source>
        <dbReference type="Proteomes" id="UP001374803"/>
    </source>
</evidence>
<name>A0ABZ2L4Y7_9BACT</name>
<accession>A0ABZ2L4Y7</accession>
<organism evidence="3 4">
    <name type="scientific">Pendulispora rubella</name>
    <dbReference type="NCBI Taxonomy" id="2741070"/>
    <lineage>
        <taxon>Bacteria</taxon>
        <taxon>Pseudomonadati</taxon>
        <taxon>Myxococcota</taxon>
        <taxon>Myxococcia</taxon>
        <taxon>Myxococcales</taxon>
        <taxon>Sorangiineae</taxon>
        <taxon>Pendulisporaceae</taxon>
        <taxon>Pendulispora</taxon>
    </lineage>
</organism>
<dbReference type="EMBL" id="CP089983">
    <property type="protein sequence ID" value="WXB06007.1"/>
    <property type="molecule type" value="Genomic_DNA"/>
</dbReference>
<dbReference type="RefSeq" id="WP_394835656.1">
    <property type="nucleotide sequence ID" value="NZ_CP089929.1"/>
</dbReference>
<feature type="compositionally biased region" description="Basic and acidic residues" evidence="1">
    <location>
        <begin position="109"/>
        <end position="141"/>
    </location>
</feature>
<feature type="signal peptide" evidence="2">
    <location>
        <begin position="1"/>
        <end position="24"/>
    </location>
</feature>
<dbReference type="InterPro" id="IPR036280">
    <property type="entry name" value="Multihaem_cyt_sf"/>
</dbReference>
<gene>
    <name evidence="3" type="ORF">LVJ94_01845</name>
</gene>
<feature type="region of interest" description="Disordered" evidence="1">
    <location>
        <begin position="100"/>
        <end position="150"/>
    </location>
</feature>
<evidence type="ECO:0000256" key="2">
    <source>
        <dbReference type="SAM" id="SignalP"/>
    </source>
</evidence>
<evidence type="ECO:0000256" key="1">
    <source>
        <dbReference type="SAM" id="MobiDB-lite"/>
    </source>
</evidence>
<proteinExistence type="predicted"/>
<dbReference type="Proteomes" id="UP001374803">
    <property type="component" value="Chromosome"/>
</dbReference>
<evidence type="ECO:0000313" key="3">
    <source>
        <dbReference type="EMBL" id="WXB06007.1"/>
    </source>
</evidence>
<keyword evidence="2" id="KW-0732">Signal</keyword>
<protein>
    <submittedName>
        <fullName evidence="3">Cytochrome c3 family protein</fullName>
    </submittedName>
</protein>